<dbReference type="CDD" id="cd18793">
    <property type="entry name" value="SF2_C_SNF"/>
    <property type="match status" value="1"/>
</dbReference>
<dbReference type="InterPro" id="IPR038718">
    <property type="entry name" value="SNF2-like_sf"/>
</dbReference>
<evidence type="ECO:0000256" key="4">
    <source>
        <dbReference type="PROSITE-ProRule" id="PRU00800"/>
    </source>
</evidence>
<dbReference type="GO" id="GO:0016787">
    <property type="term" value="F:hydrolase activity"/>
    <property type="evidence" value="ECO:0007669"/>
    <property type="project" value="UniProtKB-KW"/>
</dbReference>
<dbReference type="PROSITE" id="PS51192">
    <property type="entry name" value="HELICASE_ATP_BIND_1"/>
    <property type="match status" value="1"/>
</dbReference>
<evidence type="ECO:0000256" key="1">
    <source>
        <dbReference type="ARBA" id="ARBA00004123"/>
    </source>
</evidence>
<feature type="compositionally biased region" description="Polar residues" evidence="5">
    <location>
        <begin position="129"/>
        <end position="141"/>
    </location>
</feature>
<feature type="domain" description="Helicase ATP-binding" evidence="6">
    <location>
        <begin position="322"/>
        <end position="475"/>
    </location>
</feature>
<dbReference type="GO" id="GO:0031297">
    <property type="term" value="P:replication fork processing"/>
    <property type="evidence" value="ECO:0007669"/>
    <property type="project" value="TreeGrafter"/>
</dbReference>
<dbReference type="PROSITE" id="PS51467">
    <property type="entry name" value="HARP"/>
    <property type="match status" value="1"/>
</dbReference>
<feature type="compositionally biased region" description="Polar residues" evidence="5">
    <location>
        <begin position="100"/>
        <end position="109"/>
    </location>
</feature>
<feature type="region of interest" description="Disordered" evidence="5">
    <location>
        <begin position="183"/>
        <end position="202"/>
    </location>
</feature>
<dbReference type="SMART" id="SM00490">
    <property type="entry name" value="HELICc"/>
    <property type="match status" value="1"/>
</dbReference>
<accession>A0A8B7NDN8</accession>
<feature type="region of interest" description="Disordered" evidence="5">
    <location>
        <begin position="100"/>
        <end position="141"/>
    </location>
</feature>
<dbReference type="InterPro" id="IPR014001">
    <property type="entry name" value="Helicase_ATP-bd"/>
</dbReference>
<dbReference type="SMART" id="SM00487">
    <property type="entry name" value="DEXDc"/>
    <property type="match status" value="1"/>
</dbReference>
<dbReference type="GO" id="GO:0043596">
    <property type="term" value="C:nuclear replication fork"/>
    <property type="evidence" value="ECO:0007669"/>
    <property type="project" value="TreeGrafter"/>
</dbReference>
<dbReference type="Pfam" id="PF07443">
    <property type="entry name" value="HARP"/>
    <property type="match status" value="1"/>
</dbReference>
<dbReference type="CTD" id="33709"/>
<evidence type="ECO:0000259" key="6">
    <source>
        <dbReference type="PROSITE" id="PS51192"/>
    </source>
</evidence>
<dbReference type="FunFam" id="3.40.50.300:FF:003021">
    <property type="entry name" value="Uncharacterized protein (Fragment)"/>
    <property type="match status" value="1"/>
</dbReference>
<evidence type="ECO:0000259" key="8">
    <source>
        <dbReference type="PROSITE" id="PS51467"/>
    </source>
</evidence>
<feature type="domain" description="Helicase C-terminal" evidence="7">
    <location>
        <begin position="584"/>
        <end position="769"/>
    </location>
</feature>
<dbReference type="GO" id="GO:0006281">
    <property type="term" value="P:DNA repair"/>
    <property type="evidence" value="ECO:0007669"/>
    <property type="project" value="TreeGrafter"/>
</dbReference>
<dbReference type="InterPro" id="IPR049730">
    <property type="entry name" value="SNF2/RAD54-like_C"/>
</dbReference>
<feature type="compositionally biased region" description="Low complexity" evidence="5">
    <location>
        <begin position="116"/>
        <end position="127"/>
    </location>
</feature>
<dbReference type="PROSITE" id="PS51194">
    <property type="entry name" value="HELICASE_CTER"/>
    <property type="match status" value="1"/>
</dbReference>
<dbReference type="GO" id="GO:0005524">
    <property type="term" value="F:ATP binding"/>
    <property type="evidence" value="ECO:0007669"/>
    <property type="project" value="InterPro"/>
</dbReference>
<dbReference type="InterPro" id="IPR000330">
    <property type="entry name" value="SNF2_N"/>
</dbReference>
<feature type="region of interest" description="Disordered" evidence="5">
    <location>
        <begin position="765"/>
        <end position="786"/>
    </location>
</feature>
<dbReference type="Proteomes" id="UP000694843">
    <property type="component" value="Unplaced"/>
</dbReference>
<evidence type="ECO:0000259" key="7">
    <source>
        <dbReference type="PROSITE" id="PS51194"/>
    </source>
</evidence>
<keyword evidence="2" id="KW-0378">Hydrolase</keyword>
<dbReference type="Gene3D" id="3.40.50.10810">
    <property type="entry name" value="Tandem AAA-ATPase domain"/>
    <property type="match status" value="1"/>
</dbReference>
<dbReference type="RefSeq" id="XP_018011719.1">
    <property type="nucleotide sequence ID" value="XM_018156230.2"/>
</dbReference>
<dbReference type="GeneID" id="108668958"/>
<dbReference type="InterPro" id="IPR001650">
    <property type="entry name" value="Helicase_C-like"/>
</dbReference>
<dbReference type="InterPro" id="IPR010003">
    <property type="entry name" value="HARP_dom"/>
</dbReference>
<dbReference type="Pfam" id="PF00176">
    <property type="entry name" value="SNF2-rel_dom"/>
    <property type="match status" value="1"/>
</dbReference>
<dbReference type="OrthoDB" id="2801544at2759"/>
<dbReference type="SUPFAM" id="SSF52540">
    <property type="entry name" value="P-loop containing nucleoside triphosphate hydrolases"/>
    <property type="match status" value="2"/>
</dbReference>
<evidence type="ECO:0000313" key="10">
    <source>
        <dbReference type="RefSeq" id="XP_018011719.1"/>
    </source>
</evidence>
<keyword evidence="9" id="KW-1185">Reference proteome</keyword>
<evidence type="ECO:0000256" key="2">
    <source>
        <dbReference type="ARBA" id="ARBA00022801"/>
    </source>
</evidence>
<reference evidence="10" key="1">
    <citation type="submission" date="2025-08" db="UniProtKB">
        <authorList>
            <consortium name="RefSeq"/>
        </authorList>
    </citation>
    <scope>IDENTIFICATION</scope>
    <source>
        <tissue evidence="10">Whole organism</tissue>
    </source>
</reference>
<name>A0A8B7NDN8_HYAAZ</name>
<dbReference type="PANTHER" id="PTHR45766">
    <property type="entry name" value="DNA ANNEALING HELICASE AND ENDONUCLEASE ZRANB3 FAMILY MEMBER"/>
    <property type="match status" value="1"/>
</dbReference>
<feature type="domain" description="HARP" evidence="8">
    <location>
        <begin position="206"/>
        <end position="281"/>
    </location>
</feature>
<evidence type="ECO:0000313" key="9">
    <source>
        <dbReference type="Proteomes" id="UP000694843"/>
    </source>
</evidence>
<dbReference type="Gene3D" id="3.40.50.300">
    <property type="entry name" value="P-loop containing nucleotide triphosphate hydrolases"/>
    <property type="match status" value="1"/>
</dbReference>
<protein>
    <submittedName>
        <fullName evidence="10">SWI/SNF-related matrix-associated actin-dependent regulator of chromatin subfamily A-like protein 1 isoform X1</fullName>
    </submittedName>
</protein>
<gene>
    <name evidence="10" type="primary">LOC108668958</name>
</gene>
<proteinExistence type="inferred from homology"/>
<dbReference type="OMA" id="FTLHRAR"/>
<dbReference type="Pfam" id="PF00271">
    <property type="entry name" value="Helicase_C"/>
    <property type="match status" value="1"/>
</dbReference>
<dbReference type="PANTHER" id="PTHR45766:SF6">
    <property type="entry name" value="SWI_SNF-RELATED MATRIX-ASSOCIATED ACTIN-DEPENDENT REGULATOR OF CHROMATIN SUBFAMILY A-LIKE PROTEIN 1"/>
    <property type="match status" value="1"/>
</dbReference>
<evidence type="ECO:0000256" key="5">
    <source>
        <dbReference type="SAM" id="MobiDB-lite"/>
    </source>
</evidence>
<feature type="compositionally biased region" description="Polar residues" evidence="5">
    <location>
        <begin position="183"/>
        <end position="196"/>
    </location>
</feature>
<dbReference type="CDD" id="cd18010">
    <property type="entry name" value="DEXHc_HARP_SMARCAL1"/>
    <property type="match status" value="1"/>
</dbReference>
<comment type="subcellular location">
    <subcellularLocation>
        <location evidence="1">Nucleus</location>
    </subcellularLocation>
</comment>
<dbReference type="InterPro" id="IPR027417">
    <property type="entry name" value="P-loop_NTPase"/>
</dbReference>
<dbReference type="AlphaFoldDB" id="A0A8B7NDN8"/>
<sequence>MSSLTEEQRQRIEANKQKALALRKEKIAAAAAQTRPGIVFNSIKSFTPKPVVLNTDQTFPSVNVDSIPKLSAAPISFNNSKVPNPNKNYDIEMKSTASVSSLSAPTSKPLNPPLKSSTQSSLSSRFSYNAPSSMTTSSNATDKFYGNKIVTQHGNQTQSFSSNATVKSGIKASNQAFKTGVGTATSVTRPDSSSTHNINTNKNVSNNNVLNVVHGTLCLTSVDTFTAKVQYHTGLIEVFKTMPSRKYDADTKQWSFSIDEHTELMKKIKALEPAVRISPLPANVLKVLKEAKSLPPLHSVDISGLDPLLRDSLLPYQLDGVRFGLRRGGRVLIADDMGLGKTIQALGIAACYRRDWPLLIVTPSSVRYAWQDALMRWMSSFSCCVINTSQDPLSGFDVIITTYELLSRRAKEFKDRNFGVIIMDESHMLKNFKSARYKAASPLMKQAARVILLSGTPALSRPSELYTQIASVDSKLFPKYQDYGIRYCDGKMNPWGWDFSGSSNLSELQILLEAKIMIRRLKSEVLDQLPGKQRKTVLLDATSIETSSNEAMAASAQQMGLRSLKGVERHSALLQFFSHTAQAKLKAVCKYVQELLEAGQKFLVFAHHKMMLQALCRTCEKCKSMYILIEGGTAGDVRQALVDEFQKRDDVRVAVLSITAASSGITLTAAKLVVFAELYWNPGILVQAEDRVHRLGQRDCVDIHYLVARNTADDYIWPMVQEKLNILGKAGLSKDDFSDSEALYQKSEESKELLKYLIDLRPEELSEMERDDDESFSVPNKKPKNS</sequence>
<organism evidence="9 10">
    <name type="scientific">Hyalella azteca</name>
    <name type="common">Amphipod</name>
    <dbReference type="NCBI Taxonomy" id="294128"/>
    <lineage>
        <taxon>Eukaryota</taxon>
        <taxon>Metazoa</taxon>
        <taxon>Ecdysozoa</taxon>
        <taxon>Arthropoda</taxon>
        <taxon>Crustacea</taxon>
        <taxon>Multicrustacea</taxon>
        <taxon>Malacostraca</taxon>
        <taxon>Eumalacostraca</taxon>
        <taxon>Peracarida</taxon>
        <taxon>Amphipoda</taxon>
        <taxon>Senticaudata</taxon>
        <taxon>Talitrida</taxon>
        <taxon>Talitroidea</taxon>
        <taxon>Hyalellidae</taxon>
        <taxon>Hyalella</taxon>
    </lineage>
</organism>
<comment type="similarity">
    <text evidence="4">Belongs to the SNF2/RAD54 helicase family. SMARCAL1 subfamily.</text>
</comment>
<keyword evidence="3" id="KW-0539">Nucleus</keyword>
<dbReference type="KEGG" id="hazt:108668958"/>
<evidence type="ECO:0000256" key="3">
    <source>
        <dbReference type="ARBA" id="ARBA00023242"/>
    </source>
</evidence>